<gene>
    <name evidence="2" type="ORF">SAMN05421743_109132</name>
</gene>
<dbReference type="PANTHER" id="PTHR36444">
    <property type="entry name" value="TRANSCRIPTIONAL REGULATOR PROTEIN YOBU-RELATED"/>
    <property type="match status" value="1"/>
</dbReference>
<dbReference type="OrthoDB" id="2593454at2"/>
<dbReference type="Proteomes" id="UP000198584">
    <property type="component" value="Unassembled WGS sequence"/>
</dbReference>
<dbReference type="STRING" id="571932.SAMN05421743_109132"/>
<evidence type="ECO:0000259" key="1">
    <source>
        <dbReference type="SMART" id="SM00871"/>
    </source>
</evidence>
<keyword evidence="2" id="KW-0238">DNA-binding</keyword>
<dbReference type="InterPro" id="IPR053182">
    <property type="entry name" value="YobU-like_regulator"/>
</dbReference>
<dbReference type="EMBL" id="FNQR01000009">
    <property type="protein sequence ID" value="SEA85782.1"/>
    <property type="molecule type" value="Genomic_DNA"/>
</dbReference>
<name>A0A1H4ENF7_9BACI</name>
<dbReference type="Gene3D" id="3.20.80.10">
    <property type="entry name" value="Regulatory factor, effector binding domain"/>
    <property type="match status" value="1"/>
</dbReference>
<dbReference type="SMART" id="SM00871">
    <property type="entry name" value="AraC_E_bind"/>
    <property type="match status" value="1"/>
</dbReference>
<dbReference type="RefSeq" id="WP_093045257.1">
    <property type="nucleotide sequence ID" value="NZ_FNQR01000009.1"/>
</dbReference>
<keyword evidence="3" id="KW-1185">Reference proteome</keyword>
<proteinExistence type="predicted"/>
<dbReference type="AlphaFoldDB" id="A0A1H4ENF7"/>
<dbReference type="GO" id="GO:0003677">
    <property type="term" value="F:DNA binding"/>
    <property type="evidence" value="ECO:0007669"/>
    <property type="project" value="UniProtKB-KW"/>
</dbReference>
<reference evidence="3" key="1">
    <citation type="submission" date="2016-10" db="EMBL/GenBank/DDBJ databases">
        <authorList>
            <person name="Varghese N."/>
            <person name="Submissions S."/>
        </authorList>
    </citation>
    <scope>NUCLEOTIDE SEQUENCE [LARGE SCALE GENOMIC DNA]</scope>
    <source>
        <strain evidence="3">CCM7597</strain>
    </source>
</reference>
<accession>A0A1H4ENF7</accession>
<evidence type="ECO:0000313" key="2">
    <source>
        <dbReference type="EMBL" id="SEA85782.1"/>
    </source>
</evidence>
<protein>
    <submittedName>
        <fullName evidence="2">Predicted transcriptional regulator YdeE, contains AraC-type DNA-binding domain</fullName>
    </submittedName>
</protein>
<dbReference type="InterPro" id="IPR010499">
    <property type="entry name" value="AraC_E-bd"/>
</dbReference>
<dbReference type="InterPro" id="IPR029442">
    <property type="entry name" value="GyrI-like"/>
</dbReference>
<dbReference type="SUPFAM" id="SSF55136">
    <property type="entry name" value="Probable bacterial effector-binding domain"/>
    <property type="match status" value="1"/>
</dbReference>
<feature type="domain" description="AraC effector-binding" evidence="1">
    <location>
        <begin position="9"/>
        <end position="161"/>
    </location>
</feature>
<dbReference type="PANTHER" id="PTHR36444:SF2">
    <property type="entry name" value="TRANSCRIPTIONAL REGULATOR PROTEIN YOBU-RELATED"/>
    <property type="match status" value="1"/>
</dbReference>
<evidence type="ECO:0000313" key="3">
    <source>
        <dbReference type="Proteomes" id="UP000198584"/>
    </source>
</evidence>
<dbReference type="InterPro" id="IPR011256">
    <property type="entry name" value="Reg_factor_effector_dom_sf"/>
</dbReference>
<dbReference type="Pfam" id="PF06445">
    <property type="entry name" value="GyrI-like"/>
    <property type="match status" value="1"/>
</dbReference>
<sequence>MNGKVKTMVEPKIISKRAFKIIGLAFETTMAEKDIKIPRLVEEFHTKRIVDIENRVNAPVSYGVFIDPPNWNPETEPFTWMAGVEVDSHDVLPTGMVARTFPDHQYAALQFDPAEHEFDPYPFLHKWINQNGYEQIKGYGFELYEPYTGSQTMFTLHLPVRETESQN</sequence>
<organism evidence="2 3">
    <name type="scientific">Thalassobacillus cyri</name>
    <dbReference type="NCBI Taxonomy" id="571932"/>
    <lineage>
        <taxon>Bacteria</taxon>
        <taxon>Bacillati</taxon>
        <taxon>Bacillota</taxon>
        <taxon>Bacilli</taxon>
        <taxon>Bacillales</taxon>
        <taxon>Bacillaceae</taxon>
        <taxon>Thalassobacillus</taxon>
    </lineage>
</organism>